<keyword evidence="9" id="KW-1185">Reference proteome</keyword>
<dbReference type="Proteomes" id="UP000559027">
    <property type="component" value="Unassembled WGS sequence"/>
</dbReference>
<evidence type="ECO:0000256" key="3">
    <source>
        <dbReference type="ARBA" id="ARBA00022989"/>
    </source>
</evidence>
<evidence type="ECO:0000313" key="8">
    <source>
        <dbReference type="EMBL" id="KAF5361062.1"/>
    </source>
</evidence>
<gene>
    <name evidence="8" type="ORF">D9756_004467</name>
</gene>
<comment type="subcellular location">
    <subcellularLocation>
        <location evidence="1">Membrane</location>
        <topology evidence="1">Multi-pass membrane protein</topology>
    </subcellularLocation>
</comment>
<dbReference type="InterPro" id="IPR020846">
    <property type="entry name" value="MFS_dom"/>
</dbReference>
<feature type="transmembrane region" description="Helical" evidence="6">
    <location>
        <begin position="92"/>
        <end position="115"/>
    </location>
</feature>
<feature type="transmembrane region" description="Helical" evidence="6">
    <location>
        <begin position="240"/>
        <end position="260"/>
    </location>
</feature>
<dbReference type="PANTHER" id="PTHR23508:SF10">
    <property type="entry name" value="CARBOXYLIC ACID TRANSPORTER PROTEIN HOMOLOG"/>
    <property type="match status" value="1"/>
</dbReference>
<keyword evidence="2 6" id="KW-0812">Transmembrane</keyword>
<comment type="caution">
    <text evidence="8">The sequence shown here is derived from an EMBL/GenBank/DDBJ whole genome shotgun (WGS) entry which is preliminary data.</text>
</comment>
<accession>A0A8H5G9X4</accession>
<evidence type="ECO:0000256" key="6">
    <source>
        <dbReference type="SAM" id="Phobius"/>
    </source>
</evidence>
<feature type="transmembrane region" description="Helical" evidence="6">
    <location>
        <begin position="305"/>
        <end position="324"/>
    </location>
</feature>
<dbReference type="OrthoDB" id="2261376at2759"/>
<reference evidence="8 9" key="1">
    <citation type="journal article" date="2020" name="ISME J.">
        <title>Uncovering the hidden diversity of litter-decomposition mechanisms in mushroom-forming fungi.</title>
        <authorList>
            <person name="Floudas D."/>
            <person name="Bentzer J."/>
            <person name="Ahren D."/>
            <person name="Johansson T."/>
            <person name="Persson P."/>
            <person name="Tunlid A."/>
        </authorList>
    </citation>
    <scope>NUCLEOTIDE SEQUENCE [LARGE SCALE GENOMIC DNA]</scope>
    <source>
        <strain evidence="8 9">CBS 146.42</strain>
    </source>
</reference>
<dbReference type="AlphaFoldDB" id="A0A8H5G9X4"/>
<dbReference type="SUPFAM" id="SSF103473">
    <property type="entry name" value="MFS general substrate transporter"/>
    <property type="match status" value="1"/>
</dbReference>
<feature type="transmembrane region" description="Helical" evidence="6">
    <location>
        <begin position="169"/>
        <end position="188"/>
    </location>
</feature>
<evidence type="ECO:0000313" key="9">
    <source>
        <dbReference type="Proteomes" id="UP000559027"/>
    </source>
</evidence>
<keyword evidence="4 6" id="KW-0472">Membrane</keyword>
<evidence type="ECO:0000256" key="5">
    <source>
        <dbReference type="SAM" id="MobiDB-lite"/>
    </source>
</evidence>
<name>A0A8H5G9X4_9AGAR</name>
<evidence type="ECO:0000256" key="1">
    <source>
        <dbReference type="ARBA" id="ARBA00004141"/>
    </source>
</evidence>
<organism evidence="8 9">
    <name type="scientific">Leucocoprinus leucothites</name>
    <dbReference type="NCBI Taxonomy" id="201217"/>
    <lineage>
        <taxon>Eukaryota</taxon>
        <taxon>Fungi</taxon>
        <taxon>Dikarya</taxon>
        <taxon>Basidiomycota</taxon>
        <taxon>Agaricomycotina</taxon>
        <taxon>Agaricomycetes</taxon>
        <taxon>Agaricomycetidae</taxon>
        <taxon>Agaricales</taxon>
        <taxon>Agaricineae</taxon>
        <taxon>Agaricaceae</taxon>
        <taxon>Leucocoprinus</taxon>
    </lineage>
</organism>
<evidence type="ECO:0000256" key="2">
    <source>
        <dbReference type="ARBA" id="ARBA00022692"/>
    </source>
</evidence>
<keyword evidence="3 6" id="KW-1133">Transmembrane helix</keyword>
<dbReference type="InterPro" id="IPR005828">
    <property type="entry name" value="MFS_sugar_transport-like"/>
</dbReference>
<dbReference type="GO" id="GO:0046943">
    <property type="term" value="F:carboxylic acid transmembrane transporter activity"/>
    <property type="evidence" value="ECO:0007669"/>
    <property type="project" value="TreeGrafter"/>
</dbReference>
<dbReference type="PANTHER" id="PTHR23508">
    <property type="entry name" value="CARBOXYLIC ACID TRANSPORTER PROTEIN HOMOLOG"/>
    <property type="match status" value="1"/>
</dbReference>
<dbReference type="InterPro" id="IPR036259">
    <property type="entry name" value="MFS_trans_sf"/>
</dbReference>
<dbReference type="GO" id="GO:0005886">
    <property type="term" value="C:plasma membrane"/>
    <property type="evidence" value="ECO:0007669"/>
    <property type="project" value="TreeGrafter"/>
</dbReference>
<dbReference type="Pfam" id="PF00083">
    <property type="entry name" value="Sugar_tr"/>
    <property type="match status" value="2"/>
</dbReference>
<feature type="transmembrane region" description="Helical" evidence="6">
    <location>
        <begin position="121"/>
        <end position="142"/>
    </location>
</feature>
<feature type="transmembrane region" description="Helical" evidence="6">
    <location>
        <begin position="208"/>
        <end position="233"/>
    </location>
</feature>
<feature type="transmembrane region" description="Helical" evidence="6">
    <location>
        <begin position="266"/>
        <end position="293"/>
    </location>
</feature>
<protein>
    <recommendedName>
        <fullName evidence="7">Major facilitator superfamily (MFS) profile domain-containing protein</fullName>
    </recommendedName>
</protein>
<feature type="transmembrane region" description="Helical" evidence="6">
    <location>
        <begin position="344"/>
        <end position="362"/>
    </location>
</feature>
<dbReference type="Gene3D" id="1.20.1250.20">
    <property type="entry name" value="MFS general substrate transporter like domains"/>
    <property type="match status" value="1"/>
</dbReference>
<dbReference type="PROSITE" id="PS50850">
    <property type="entry name" value="MFS"/>
    <property type="match status" value="1"/>
</dbReference>
<sequence>MLIFGWLSDKMGRKFGMMSATGIVAFFALLSSASTGANGSLPGMLGMLSAMRFLIGIGIGAEYPCGSVSAAEQSEEDNVYKHTQHRWVALSTYNMIVWGFVFAAFVPLVLFWIFGNDHLRAVWRLSLGLGAVPAFWVFLWRLSMDEPTRYKQDSMKRARIPYKLVIKRYWASLTAISAIWFIYDFIVYPFDIYSTTILNNITGGDDSLAVIFGWNVVMNLMKVPGAIGGAFLLDYLDPKWTLIGALVVQSLVGFLMAGLYKPLTDHIAAFTVIYGIFQALGGVGPGNCTILLAAKQSSTAVRGQYYGVAAAAGKLGAFVGTWVFPPMIDAFGGPKSTRGNTGPFWVASGLSLLNAIITYFWVKPMSHDGLIEEDRAFREYLEKSGYDTSMMGLGDDESSTETGSHEKMEED</sequence>
<dbReference type="EMBL" id="JAACJO010000003">
    <property type="protein sequence ID" value="KAF5361062.1"/>
    <property type="molecule type" value="Genomic_DNA"/>
</dbReference>
<feature type="domain" description="Major facilitator superfamily (MFS) profile" evidence="7">
    <location>
        <begin position="1"/>
        <end position="366"/>
    </location>
</feature>
<evidence type="ECO:0000259" key="7">
    <source>
        <dbReference type="PROSITE" id="PS50850"/>
    </source>
</evidence>
<proteinExistence type="predicted"/>
<feature type="region of interest" description="Disordered" evidence="5">
    <location>
        <begin position="388"/>
        <end position="411"/>
    </location>
</feature>
<evidence type="ECO:0000256" key="4">
    <source>
        <dbReference type="ARBA" id="ARBA00023136"/>
    </source>
</evidence>